<dbReference type="Pfam" id="PF06283">
    <property type="entry name" value="ThuA"/>
    <property type="match status" value="1"/>
</dbReference>
<evidence type="ECO:0000313" key="9">
    <source>
        <dbReference type="EMBL" id="GLR18431.1"/>
    </source>
</evidence>
<feature type="compositionally biased region" description="Polar residues" evidence="5">
    <location>
        <begin position="1"/>
        <end position="14"/>
    </location>
</feature>
<dbReference type="InterPro" id="IPR008979">
    <property type="entry name" value="Galactose-bd-like_sf"/>
</dbReference>
<accession>A0AA37WE05</accession>
<keyword evidence="4" id="KW-0186">Copper</keyword>
<evidence type="ECO:0000256" key="3">
    <source>
        <dbReference type="ARBA" id="ARBA00022982"/>
    </source>
</evidence>
<dbReference type="Pfam" id="PF00127">
    <property type="entry name" value="Copper-bind"/>
    <property type="match status" value="1"/>
</dbReference>
<protein>
    <recommendedName>
        <fullName evidence="11">Dehydrogenase</fullName>
    </recommendedName>
</protein>
<dbReference type="InterPro" id="IPR000923">
    <property type="entry name" value="BlueCu_1"/>
</dbReference>
<dbReference type="SUPFAM" id="SSF49785">
    <property type="entry name" value="Galactose-binding domain-like"/>
    <property type="match status" value="1"/>
</dbReference>
<dbReference type="NCBIfam" id="TIGR02604">
    <property type="entry name" value="Piru_Ver_Nterm"/>
    <property type="match status" value="1"/>
</dbReference>
<dbReference type="Gene3D" id="3.40.50.880">
    <property type="match status" value="1"/>
</dbReference>
<evidence type="ECO:0000256" key="5">
    <source>
        <dbReference type="SAM" id="MobiDB-lite"/>
    </source>
</evidence>
<dbReference type="InterPro" id="IPR029010">
    <property type="entry name" value="ThuA-like"/>
</dbReference>
<dbReference type="InterPro" id="IPR055557">
    <property type="entry name" value="DUF7133"/>
</dbReference>
<feature type="region of interest" description="Disordered" evidence="5">
    <location>
        <begin position="1"/>
        <end position="21"/>
    </location>
</feature>
<gene>
    <name evidence="9" type="ORF">GCM10007940_30470</name>
</gene>
<dbReference type="InterPro" id="IPR008972">
    <property type="entry name" value="Cupredoxin"/>
</dbReference>
<feature type="domain" description="ThuA-like" evidence="7">
    <location>
        <begin position="894"/>
        <end position="1075"/>
    </location>
</feature>
<evidence type="ECO:0000313" key="10">
    <source>
        <dbReference type="Proteomes" id="UP001156666"/>
    </source>
</evidence>
<dbReference type="CDD" id="cd04233">
    <property type="entry name" value="Auracyanin"/>
    <property type="match status" value="1"/>
</dbReference>
<dbReference type="SUPFAM" id="SSF49503">
    <property type="entry name" value="Cupredoxins"/>
    <property type="match status" value="1"/>
</dbReference>
<dbReference type="InterPro" id="IPR011041">
    <property type="entry name" value="Quinoprot_gluc/sorb_DH_b-prop"/>
</dbReference>
<dbReference type="InterPro" id="IPR028871">
    <property type="entry name" value="BlueCu_1_BS"/>
</dbReference>
<evidence type="ECO:0000259" key="8">
    <source>
        <dbReference type="Pfam" id="PF23500"/>
    </source>
</evidence>
<keyword evidence="10" id="KW-1185">Reference proteome</keyword>
<dbReference type="EMBL" id="BSOH01000020">
    <property type="protein sequence ID" value="GLR18431.1"/>
    <property type="molecule type" value="Genomic_DNA"/>
</dbReference>
<dbReference type="PROSITE" id="PS00196">
    <property type="entry name" value="COPPER_BLUE"/>
    <property type="match status" value="1"/>
</dbReference>
<sequence length="1080" mass="120654">MTYSGENPRIQNPLTPEESQKHIQLPKGFTAELFAAEPNIINPIAMTWDERGRLWVVQSMDYPHELENEVGGDRITICEDTDGDGKADKFTDFATKQSLTTGIVKVKNGVIVSKAPNMVYLSDLDGDDVMDQEEILFGGFGIWDTHAGPSNLKYGFDNKIWGSVGYSGFENTFEGEKVNFSRGVFRFTQDGKSFEPLGQFNNNTWGLGISQDFEIFGSTANNNHACYVGIPMKYYDYLGKKPKWAINADFIQGHYEITSVDTIPLQQVDVRGGYTAAAGANFYLANNYPKEYQNQMYVNEPTGHLVHLAKIVQDGGGFKEIDGGNIFASTDSWTAPVFSETGPDGNLWVADWYNPVIQHNPDARGMDNQIWNDVKGEGNAHLNENRDKRHGRIYIIKHKKGKKSSIQSIDPSDDKALLAGLKSDNIFWRTTAQRLIVENKKTNLRSALLDLAKKKEKGNTGVAAHALYALDGLDELKSDDKASMDALKQVLQNGSIASKTGAIPLIPNDEIGSELLSQSGLLEDNYLPLRKKAILKASELPETPEIFASIEKLSNNNTDQDKWITAALNVYMKVENNEVISKNEVEMIIPSAEDAAISWKYTTEKPSEDWMEEDFDDNKWLASDGAIGTPGLNANIKTTWEEDEIWIRRTIDLTESIEEPVLKILHDDDYQVYVNGHLVKEASRSNNKHELIKLDQSVSKYFKSGKNIIAAYCIDTGGDQAIDLGFGKVKGFQADKVISLNTVPQKMAFDDTLIYAMAGQKIELKLKNIDEMPHNMVLIQKGSLETFGKIVDQFLTDPKAAESNYLPKSRYILGATDMLDPGESGVIRLTLPNEPGVYPFVCTFPGHWRVMQGKLIVSPRGTYMSKNPSAPMVAIMGGGGSHNFQEFFGVWDGKILSEGGRSVNYTEETEELASWLDKTDLLMLTNNKPFNPETKSAILKHVSEGKPISINHPSTWYNWKDWPEYNRTLVGGGSESHEKLQEFEVEVKKPNHPIMNGVPKTFRITDELYRWKKDPKGTPIEVLAIGRGLESGEEFPVVWIVKHPKARIVGNTLGHDEDAHGLTPYQTIIRNTGNWLLPPK</sequence>
<organism evidence="9 10">
    <name type="scientific">Portibacter lacus</name>
    <dbReference type="NCBI Taxonomy" id="1099794"/>
    <lineage>
        <taxon>Bacteria</taxon>
        <taxon>Pseudomonadati</taxon>
        <taxon>Bacteroidota</taxon>
        <taxon>Saprospiria</taxon>
        <taxon>Saprospirales</taxon>
        <taxon>Haliscomenobacteraceae</taxon>
        <taxon>Portibacter</taxon>
    </lineage>
</organism>
<dbReference type="GO" id="GO:0005507">
    <property type="term" value="F:copper ion binding"/>
    <property type="evidence" value="ECO:0007669"/>
    <property type="project" value="InterPro"/>
</dbReference>
<dbReference type="SUPFAM" id="SSF50952">
    <property type="entry name" value="Soluble quinoprotein glucose dehydrogenase"/>
    <property type="match status" value="1"/>
</dbReference>
<keyword evidence="1" id="KW-0813">Transport</keyword>
<feature type="domain" description="Blue (type 1) copper" evidence="6">
    <location>
        <begin position="745"/>
        <end position="857"/>
    </location>
</feature>
<name>A0AA37WE05_9BACT</name>
<dbReference type="InterPro" id="IPR013428">
    <property type="entry name" value="Membrane-bound_put_N"/>
</dbReference>
<dbReference type="PANTHER" id="PTHR33546">
    <property type="entry name" value="LARGE, MULTIFUNCTIONAL SECRETED PROTEIN-RELATED"/>
    <property type="match status" value="1"/>
</dbReference>
<feature type="domain" description="DUF7133" evidence="8">
    <location>
        <begin position="16"/>
        <end position="400"/>
    </location>
</feature>
<evidence type="ECO:0000256" key="2">
    <source>
        <dbReference type="ARBA" id="ARBA00022723"/>
    </source>
</evidence>
<comment type="caution">
    <text evidence="9">The sequence shown here is derived from an EMBL/GenBank/DDBJ whole genome shotgun (WGS) entry which is preliminary data.</text>
</comment>
<evidence type="ECO:0000259" key="7">
    <source>
        <dbReference type="Pfam" id="PF06283"/>
    </source>
</evidence>
<evidence type="ECO:0000259" key="6">
    <source>
        <dbReference type="Pfam" id="PF00127"/>
    </source>
</evidence>
<dbReference type="Gene3D" id="2.60.40.420">
    <property type="entry name" value="Cupredoxins - blue copper proteins"/>
    <property type="match status" value="1"/>
</dbReference>
<dbReference type="AlphaFoldDB" id="A0AA37WE05"/>
<evidence type="ECO:0000256" key="4">
    <source>
        <dbReference type="ARBA" id="ARBA00023008"/>
    </source>
</evidence>
<dbReference type="Pfam" id="PF23500">
    <property type="entry name" value="DUF7133"/>
    <property type="match status" value="1"/>
</dbReference>
<dbReference type="SUPFAM" id="SSF52317">
    <property type="entry name" value="Class I glutamine amidotransferase-like"/>
    <property type="match status" value="1"/>
</dbReference>
<evidence type="ECO:0000256" key="1">
    <source>
        <dbReference type="ARBA" id="ARBA00022448"/>
    </source>
</evidence>
<reference evidence="9" key="1">
    <citation type="journal article" date="2014" name="Int. J. Syst. Evol. Microbiol.">
        <title>Complete genome sequence of Corynebacterium casei LMG S-19264T (=DSM 44701T), isolated from a smear-ripened cheese.</title>
        <authorList>
            <consortium name="US DOE Joint Genome Institute (JGI-PGF)"/>
            <person name="Walter F."/>
            <person name="Albersmeier A."/>
            <person name="Kalinowski J."/>
            <person name="Ruckert C."/>
        </authorList>
    </citation>
    <scope>NUCLEOTIDE SEQUENCE</scope>
    <source>
        <strain evidence="9">NBRC 108769</strain>
    </source>
</reference>
<evidence type="ECO:0008006" key="11">
    <source>
        <dbReference type="Google" id="ProtNLM"/>
    </source>
</evidence>
<dbReference type="InterPro" id="IPR029062">
    <property type="entry name" value="Class_I_gatase-like"/>
</dbReference>
<dbReference type="GO" id="GO:0009055">
    <property type="term" value="F:electron transfer activity"/>
    <property type="evidence" value="ECO:0007669"/>
    <property type="project" value="InterPro"/>
</dbReference>
<keyword evidence="3" id="KW-0249">Electron transport</keyword>
<proteinExistence type="predicted"/>
<dbReference type="PANTHER" id="PTHR33546:SF1">
    <property type="entry name" value="LARGE, MULTIFUNCTIONAL SECRETED PROTEIN"/>
    <property type="match status" value="1"/>
</dbReference>
<reference evidence="9" key="2">
    <citation type="submission" date="2023-01" db="EMBL/GenBank/DDBJ databases">
        <title>Draft genome sequence of Portibacter lacus strain NBRC 108769.</title>
        <authorList>
            <person name="Sun Q."/>
            <person name="Mori K."/>
        </authorList>
    </citation>
    <scope>NUCLEOTIDE SEQUENCE</scope>
    <source>
        <strain evidence="9">NBRC 108769</strain>
    </source>
</reference>
<keyword evidence="2" id="KW-0479">Metal-binding</keyword>
<dbReference type="Gene3D" id="2.60.120.260">
    <property type="entry name" value="Galactose-binding domain-like"/>
    <property type="match status" value="1"/>
</dbReference>
<dbReference type="Proteomes" id="UP001156666">
    <property type="component" value="Unassembled WGS sequence"/>
</dbReference>